<dbReference type="InterPro" id="IPR036291">
    <property type="entry name" value="NAD(P)-bd_dom_sf"/>
</dbReference>
<keyword evidence="3" id="KW-0560">Oxidoreductase</keyword>
<dbReference type="Gene3D" id="3.40.50.720">
    <property type="entry name" value="NAD(P)-binding Rossmann-like Domain"/>
    <property type="match status" value="1"/>
</dbReference>
<accession>A0AAD4CSG9</accession>
<dbReference type="Gene3D" id="3.90.25.10">
    <property type="entry name" value="UDP-galactose 4-epimerase, domain 1"/>
    <property type="match status" value="1"/>
</dbReference>
<reference evidence="5" key="2">
    <citation type="submission" date="2020-02" db="EMBL/GenBank/DDBJ databases">
        <authorList>
            <person name="Gilchrist C.L.M."/>
            <person name="Chooi Y.-H."/>
        </authorList>
    </citation>
    <scope>NUCLEOTIDE SEQUENCE</scope>
    <source>
        <strain evidence="5">MST-FP2251</strain>
    </source>
</reference>
<evidence type="ECO:0000256" key="1">
    <source>
        <dbReference type="ARBA" id="ARBA00005725"/>
    </source>
</evidence>
<feature type="domain" description="NmrA-like" evidence="4">
    <location>
        <begin position="2"/>
        <end position="245"/>
    </location>
</feature>
<dbReference type="SUPFAM" id="SSF51735">
    <property type="entry name" value="NAD(P)-binding Rossmann-fold domains"/>
    <property type="match status" value="1"/>
</dbReference>
<dbReference type="PANTHER" id="PTHR47706">
    <property type="entry name" value="NMRA-LIKE FAMILY PROTEIN"/>
    <property type="match status" value="1"/>
</dbReference>
<evidence type="ECO:0000313" key="6">
    <source>
        <dbReference type="Proteomes" id="UP001194746"/>
    </source>
</evidence>
<dbReference type="Proteomes" id="UP001194746">
    <property type="component" value="Unassembled WGS sequence"/>
</dbReference>
<evidence type="ECO:0000313" key="5">
    <source>
        <dbReference type="EMBL" id="KAF9891637.1"/>
    </source>
</evidence>
<reference evidence="5" key="1">
    <citation type="journal article" date="2019" name="Beilstein J. Org. Chem.">
        <title>Nanangenines: drimane sesquiterpenoids as the dominant metabolite cohort of a novel Australian fungus, Aspergillus nanangensis.</title>
        <authorList>
            <person name="Lacey H.J."/>
            <person name="Gilchrist C.L.M."/>
            <person name="Crombie A."/>
            <person name="Kalaitzis J.A."/>
            <person name="Vuong D."/>
            <person name="Rutledge P.J."/>
            <person name="Turner P."/>
            <person name="Pitt J.I."/>
            <person name="Lacey E."/>
            <person name="Chooi Y.H."/>
            <person name="Piggott A.M."/>
        </authorList>
    </citation>
    <scope>NUCLEOTIDE SEQUENCE</scope>
    <source>
        <strain evidence="5">MST-FP2251</strain>
    </source>
</reference>
<proteinExistence type="inferred from homology"/>
<comment type="similarity">
    <text evidence="1">Belongs to the NmrA-type oxidoreductase family. Isoflavone reductase subfamily.</text>
</comment>
<protein>
    <recommendedName>
        <fullName evidence="4">NmrA-like domain-containing protein</fullName>
    </recommendedName>
</protein>
<sequence>MSVVAVAGGTGGVGKTIVETLLEQATFQVIVLTRTIVDADPVLDKTNQIQVNYNDLDFLVRVLEEQRIQTIISAIGIYDDATSQSQMNLIQAAEYSKQTQRFIPSEYSFIQTEELLSTDPSIQYFLDAADMLHKSSLKYTRVIPGFFMDYWGMPSVRTNLQPLTFGIDLVSCQAAIPGDGNDLIGMTYSYDMAKFIVQLLALEAWPEFSIFVGDDITYNQLLALAEQVRGKKFSVSYDSVEDVLDGKVTVPPMPPSVPYSEEEVREMTALVSRLTVRGAFNLPVQERLNCKFPDVHPVNIKDFLQGAWKSQQ</sequence>
<dbReference type="PANTHER" id="PTHR47706:SF4">
    <property type="entry name" value="NMRA-LIKE DOMAIN-CONTAINING PROTEIN"/>
    <property type="match status" value="1"/>
</dbReference>
<keyword evidence="6" id="KW-1185">Reference proteome</keyword>
<evidence type="ECO:0000256" key="3">
    <source>
        <dbReference type="ARBA" id="ARBA00023002"/>
    </source>
</evidence>
<dbReference type="EMBL" id="VCAU01000017">
    <property type="protein sequence ID" value="KAF9891637.1"/>
    <property type="molecule type" value="Genomic_DNA"/>
</dbReference>
<evidence type="ECO:0000256" key="2">
    <source>
        <dbReference type="ARBA" id="ARBA00022857"/>
    </source>
</evidence>
<dbReference type="AlphaFoldDB" id="A0AAD4CSG9"/>
<dbReference type="InterPro" id="IPR051609">
    <property type="entry name" value="NmrA/Isoflavone_reductase-like"/>
</dbReference>
<dbReference type="Pfam" id="PF05368">
    <property type="entry name" value="NmrA"/>
    <property type="match status" value="1"/>
</dbReference>
<dbReference type="InterPro" id="IPR008030">
    <property type="entry name" value="NmrA-like"/>
</dbReference>
<evidence type="ECO:0000259" key="4">
    <source>
        <dbReference type="Pfam" id="PF05368"/>
    </source>
</evidence>
<dbReference type="GO" id="GO:0016491">
    <property type="term" value="F:oxidoreductase activity"/>
    <property type="evidence" value="ECO:0007669"/>
    <property type="project" value="UniProtKB-KW"/>
</dbReference>
<name>A0AAD4CSG9_ASPNN</name>
<gene>
    <name evidence="5" type="ORF">FE257_003648</name>
</gene>
<organism evidence="5 6">
    <name type="scientific">Aspergillus nanangensis</name>
    <dbReference type="NCBI Taxonomy" id="2582783"/>
    <lineage>
        <taxon>Eukaryota</taxon>
        <taxon>Fungi</taxon>
        <taxon>Dikarya</taxon>
        <taxon>Ascomycota</taxon>
        <taxon>Pezizomycotina</taxon>
        <taxon>Eurotiomycetes</taxon>
        <taxon>Eurotiomycetidae</taxon>
        <taxon>Eurotiales</taxon>
        <taxon>Aspergillaceae</taxon>
        <taxon>Aspergillus</taxon>
        <taxon>Aspergillus subgen. Circumdati</taxon>
    </lineage>
</organism>
<keyword evidence="2" id="KW-0521">NADP</keyword>
<comment type="caution">
    <text evidence="5">The sequence shown here is derived from an EMBL/GenBank/DDBJ whole genome shotgun (WGS) entry which is preliminary data.</text>
</comment>